<keyword evidence="1" id="KW-0812">Transmembrane</keyword>
<dbReference type="Proteomes" id="UP000031366">
    <property type="component" value="Unassembled WGS sequence"/>
</dbReference>
<name>A0A0C1QWL7_9CLOT</name>
<gene>
    <name evidence="2" type="ORF">U732_2764</name>
</gene>
<keyword evidence="1" id="KW-0472">Membrane</keyword>
<feature type="transmembrane region" description="Helical" evidence="1">
    <location>
        <begin position="316"/>
        <end position="337"/>
    </location>
</feature>
<feature type="transmembrane region" description="Helical" evidence="1">
    <location>
        <begin position="234"/>
        <end position="256"/>
    </location>
</feature>
<dbReference type="RefSeq" id="WP_039635381.1">
    <property type="nucleotide sequence ID" value="NZ_AYSO01000019.1"/>
</dbReference>
<dbReference type="EMBL" id="AYSO01000019">
    <property type="protein sequence ID" value="KIE45377.1"/>
    <property type="molecule type" value="Genomic_DNA"/>
</dbReference>
<organism evidence="2 3">
    <name type="scientific">Clostridium argentinense CDC 2741</name>
    <dbReference type="NCBI Taxonomy" id="1418104"/>
    <lineage>
        <taxon>Bacteria</taxon>
        <taxon>Bacillati</taxon>
        <taxon>Bacillota</taxon>
        <taxon>Clostridia</taxon>
        <taxon>Eubacteriales</taxon>
        <taxon>Clostridiaceae</taxon>
        <taxon>Clostridium</taxon>
    </lineage>
</organism>
<comment type="caution">
    <text evidence="2">The sequence shown here is derived from an EMBL/GenBank/DDBJ whole genome shotgun (WGS) entry which is preliminary data.</text>
</comment>
<protein>
    <submittedName>
        <fullName evidence="2">ABC-2 transporter family protein</fullName>
    </submittedName>
</protein>
<feature type="transmembrane region" description="Helical" evidence="1">
    <location>
        <begin position="349"/>
        <end position="368"/>
    </location>
</feature>
<evidence type="ECO:0000256" key="1">
    <source>
        <dbReference type="SAM" id="Phobius"/>
    </source>
</evidence>
<evidence type="ECO:0000313" key="3">
    <source>
        <dbReference type="Proteomes" id="UP000031366"/>
    </source>
</evidence>
<keyword evidence="1" id="KW-1133">Transmembrane helix</keyword>
<proteinExistence type="predicted"/>
<feature type="transmembrane region" description="Helical" evidence="1">
    <location>
        <begin position="12"/>
        <end position="36"/>
    </location>
</feature>
<dbReference type="AlphaFoldDB" id="A0A0C1QWL7"/>
<feature type="transmembrane region" description="Helical" evidence="1">
    <location>
        <begin position="284"/>
        <end position="309"/>
    </location>
</feature>
<evidence type="ECO:0000313" key="2">
    <source>
        <dbReference type="EMBL" id="KIE45377.1"/>
    </source>
</evidence>
<dbReference type="STRING" id="29341.RSJ17_20430"/>
<accession>A0A0C1QWL7</accession>
<sequence length="380" mass="44945">MRVVLNEIKKIFSLKMVSVLMVISIIIYFLFLSFYIEHFPNGRPELDYYNIGVEMINNYGEKMDEEEFEHFKDTYSKQVEEADRYLQSKKEFVDEGITTYEKFKNMDQDIEKLNNLHSYVFFEVKSDVFWQLQAREQLIEDYKHKDEWMRSTYETINEKQEKRIKEIASNGEYESIFPYLIFENYNSLIKYVAMLVIISMIFMISPIFLKDKLNKVNLLQHTSKNGRNLFKKKVASGLIAAFIITTIQLFCFLIAYSSNNVEMFFNSNINSVFGSYLFWYDLTFIQYIVITVIAVYILSFVVGLIVMFISSMVNNYITLIGVQVPIIFIISKLLQRIIGRITDIYLPKYFTPITYSSLIIIGITLVIIRWKKEKTLDIVN</sequence>
<keyword evidence="3" id="KW-1185">Reference proteome</keyword>
<feature type="transmembrane region" description="Helical" evidence="1">
    <location>
        <begin position="188"/>
        <end position="209"/>
    </location>
</feature>
<dbReference type="OrthoDB" id="2199615at2"/>
<reference evidence="2 3" key="1">
    <citation type="journal article" date="2015" name="Infect. Genet. Evol.">
        <title>Genomic sequences of six botulinum neurotoxin-producing strains representing three clostridial species illustrate the mobility and diversity of botulinum neurotoxin genes.</title>
        <authorList>
            <person name="Smith T.J."/>
            <person name="Hill K.K."/>
            <person name="Xie G."/>
            <person name="Foley B.T."/>
            <person name="Williamson C.H."/>
            <person name="Foster J.T."/>
            <person name="Johnson S.L."/>
            <person name="Chertkov O."/>
            <person name="Teshima H."/>
            <person name="Gibbons H.S."/>
            <person name="Johnsky L.A."/>
            <person name="Karavis M.A."/>
            <person name="Smith L.A."/>
        </authorList>
    </citation>
    <scope>NUCLEOTIDE SEQUENCE [LARGE SCALE GENOMIC DNA]</scope>
    <source>
        <strain evidence="2 3">CDC 2741</strain>
    </source>
</reference>